<keyword evidence="2" id="KW-0812">Transmembrane</keyword>
<reference evidence="4" key="1">
    <citation type="journal article" date="2019" name="Int. J. Syst. Evol. Microbiol.">
        <title>The Global Catalogue of Microorganisms (GCM) 10K type strain sequencing project: providing services to taxonomists for standard genome sequencing and annotation.</title>
        <authorList>
            <consortium name="The Broad Institute Genomics Platform"/>
            <consortium name="The Broad Institute Genome Sequencing Center for Infectious Disease"/>
            <person name="Wu L."/>
            <person name="Ma J."/>
        </authorList>
    </citation>
    <scope>NUCLEOTIDE SEQUENCE [LARGE SCALE GENOMIC DNA]</scope>
    <source>
        <strain evidence="4">CGMCC 4.7020</strain>
    </source>
</reference>
<feature type="transmembrane region" description="Helical" evidence="2">
    <location>
        <begin position="25"/>
        <end position="49"/>
    </location>
</feature>
<dbReference type="Proteomes" id="UP001597058">
    <property type="component" value="Unassembled WGS sequence"/>
</dbReference>
<feature type="compositionally biased region" description="Basic and acidic residues" evidence="1">
    <location>
        <begin position="11"/>
        <end position="22"/>
    </location>
</feature>
<comment type="caution">
    <text evidence="3">The sequence shown here is derived from an EMBL/GenBank/DDBJ whole genome shotgun (WGS) entry which is preliminary data.</text>
</comment>
<keyword evidence="4" id="KW-1185">Reference proteome</keyword>
<dbReference type="NCBIfam" id="NF046122">
    <property type="entry name" value="morpho_MmpA"/>
    <property type="match status" value="1"/>
</dbReference>
<evidence type="ECO:0000313" key="4">
    <source>
        <dbReference type="Proteomes" id="UP001597058"/>
    </source>
</evidence>
<keyword evidence="2" id="KW-0472">Membrane</keyword>
<feature type="region of interest" description="Disordered" evidence="1">
    <location>
        <begin position="1"/>
        <end position="22"/>
    </location>
</feature>
<organism evidence="3 4">
    <name type="scientific">Streptomyces kaempferi</name>
    <dbReference type="NCBI Taxonomy" id="333725"/>
    <lineage>
        <taxon>Bacteria</taxon>
        <taxon>Bacillati</taxon>
        <taxon>Actinomycetota</taxon>
        <taxon>Actinomycetes</taxon>
        <taxon>Kitasatosporales</taxon>
        <taxon>Streptomycetaceae</taxon>
        <taxon>Streptomyces</taxon>
    </lineage>
</organism>
<evidence type="ECO:0000256" key="2">
    <source>
        <dbReference type="SAM" id="Phobius"/>
    </source>
</evidence>
<protein>
    <submittedName>
        <fullName evidence="3">Morphogenic membrane protein MmpA</fullName>
    </submittedName>
</protein>
<evidence type="ECO:0000256" key="1">
    <source>
        <dbReference type="SAM" id="MobiDB-lite"/>
    </source>
</evidence>
<dbReference type="RefSeq" id="WP_381240634.1">
    <property type="nucleotide sequence ID" value="NZ_JBHSKH010000081.1"/>
</dbReference>
<gene>
    <name evidence="3" type="primary">mmpA</name>
    <name evidence="3" type="ORF">ACFQ5X_25250</name>
</gene>
<keyword evidence="2" id="KW-1133">Transmembrane helix</keyword>
<dbReference type="EMBL" id="JBHTMM010000034">
    <property type="protein sequence ID" value="MFD1309153.1"/>
    <property type="molecule type" value="Genomic_DNA"/>
</dbReference>
<accession>A0ABW3XJA4</accession>
<name>A0ABW3XJA4_9ACTN</name>
<evidence type="ECO:0000313" key="3">
    <source>
        <dbReference type="EMBL" id="MFD1309153.1"/>
    </source>
</evidence>
<proteinExistence type="predicted"/>
<sequence length="53" mass="5454">MTTHRSPKPAARRDGPGPAQPDERAVTAALVLSVVAGVGWVGGMIYTVLEGPL</sequence>
<dbReference type="InterPro" id="IPR059130">
    <property type="entry name" value="MmpA_put"/>
</dbReference>